<dbReference type="PATRIC" id="fig|1379870.5.peg.5626"/>
<feature type="domain" description="Ig-like" evidence="3">
    <location>
        <begin position="626"/>
        <end position="704"/>
    </location>
</feature>
<accession>A0A0E3ZZ52</accession>
<dbReference type="InterPro" id="IPR044023">
    <property type="entry name" value="Ig_7"/>
</dbReference>
<dbReference type="RefSeq" id="WP_046578054.1">
    <property type="nucleotide sequence ID" value="NZ_CP010429.1"/>
</dbReference>
<dbReference type="KEGG" id="srd:SD10_26025"/>
<keyword evidence="1" id="KW-0732">Signal</keyword>
<feature type="domain" description="Ig-like" evidence="3">
    <location>
        <begin position="457"/>
        <end position="541"/>
    </location>
</feature>
<name>A0A0E3ZZ52_9BACT</name>
<feature type="domain" description="Ig-like" evidence="3">
    <location>
        <begin position="373"/>
        <end position="454"/>
    </location>
</feature>
<feature type="domain" description="Ig-like" evidence="3">
    <location>
        <begin position="291"/>
        <end position="369"/>
    </location>
</feature>
<gene>
    <name evidence="4" type="ORF">SD10_26025</name>
</gene>
<feature type="domain" description="Ig-like" evidence="3">
    <location>
        <begin position="213"/>
        <end position="287"/>
    </location>
</feature>
<evidence type="ECO:0008006" key="6">
    <source>
        <dbReference type="Google" id="ProtNLM"/>
    </source>
</evidence>
<dbReference type="Pfam" id="PF18962">
    <property type="entry name" value="Por_Secre_tail"/>
    <property type="match status" value="1"/>
</dbReference>
<evidence type="ECO:0000259" key="3">
    <source>
        <dbReference type="Pfam" id="PF19081"/>
    </source>
</evidence>
<feature type="domain" description="Ig-like" evidence="3">
    <location>
        <begin position="544"/>
        <end position="622"/>
    </location>
</feature>
<dbReference type="NCBIfam" id="TIGR04183">
    <property type="entry name" value="Por_Secre_tail"/>
    <property type="match status" value="1"/>
</dbReference>
<organism evidence="4 5">
    <name type="scientific">Spirosoma radiotolerans</name>
    <dbReference type="NCBI Taxonomy" id="1379870"/>
    <lineage>
        <taxon>Bacteria</taxon>
        <taxon>Pseudomonadati</taxon>
        <taxon>Bacteroidota</taxon>
        <taxon>Cytophagia</taxon>
        <taxon>Cytophagales</taxon>
        <taxon>Cytophagaceae</taxon>
        <taxon>Spirosoma</taxon>
    </lineage>
</organism>
<dbReference type="Pfam" id="PF19081">
    <property type="entry name" value="Ig_7"/>
    <property type="match status" value="7"/>
</dbReference>
<evidence type="ECO:0000256" key="1">
    <source>
        <dbReference type="SAM" id="SignalP"/>
    </source>
</evidence>
<keyword evidence="5" id="KW-1185">Reference proteome</keyword>
<dbReference type="HOGENOM" id="CLU_249966_0_0_10"/>
<sequence length="1309" mass="135776">MKGRIIYSCLFFSLFMAGLSTLSFSQTISNVTFPISSACAGTSTGLLVSYTTSTSFAAGNVFTAYLSDATGTTYTTVIGSVTSRTATPINATIPSSAVIGSGYRIQVRASSGTFANSGATLTLSQPLAPGVTTPFTYCEGALADQLTASKSAGGTLNWYAANQTTGATSTQAPTPSTTAAAIGNTIYYVSQTISGCESPKASITVTVRNKLNAPTAKSPQTICQGESPKSLTATLSDGGTQLKWYTASSGGTPLAAAPQPSITSTYYVSQSNSTDCESDRTTVVFQVIDLPSAPTVKNLSYCQGVTTDPLSATPTGTNSLLWWGTSASGGSSTTTAPSPNNQSSATYYVSQVDNNGCQSATRSPISVSIVATPTEPTVQAPPAVCAGSPVGSLTATVTSSDYELRWWGTSASGGSSTTTAPTVSNTQTATYYVSQVDKVGGCSSARKGITVTINSLPAIPTVSSPVIYCQGKPTRPLQASASNGATLNWYGTIDKDKGGSASAQAPSPPTDQAKTSLYYVSQTSDKGCESENRAVITVTVNKTPDRPSFTTPRVYCEGETADLLAATTTGTLNWYGTDSTSSPSTSATRPQTGASFVGTQNYYVSQTVSGCTSSIQTIPVQVKDTPNAPSTSSIDFCQGTGAPALSATLVANATANWYGTNSSGGLASPTAPVPANNNVGTTVYYVSQTVSGCESPRATLNVRVKATPGAPGVNSPSFCNRSQTQQLTATGAGLKWYDASDNLLNGGAPTPSSDAVGSQTFKVSQTIESCEGPKATITVTIKPIPDKPGVSNPVYCQAQQDQPQQNITSLAANVTGLGFKWYTPSGSLLSSAPIPSINQSGTQKYLVSQTINECESDKAEIQATILTPSAPATPKSLVTYCINDKAVPLEATGETGSQLRWVDPYGNVTNNAPTPSTLNTNVQLQGDPFYVYQIASYGCYSARSTIRVVVNTTPTLSLFAPTTTVNLGQRTPLQLKFTGSGPYSYSLTGGYSGTARSDTTISVLPRGNTSYLVTSVVNGCGTGLPGNTATVSVRVPTVSTSNLNATTLCAGTSLSVPFTTTGEFNPGNAFRIEVVSLADTTKKYAASTSANNSPVTTLLPTTLPGGQYYVRVKADNPEIGITGSNSPTILTIRSLPTATLSGTQNIYEGIPANLTLTFGGDGPWNVIYADSLRSYPLTVTSSPYVVEARPARTTTYRLTSVSNSCGNGTLSGTAVVSVLPLLGVDDNSLDPLVKAYPVPTETILILELNLPLTRDPAIVTLTDLTGKPVLQQATRNQRNELNLVSQPSGVYFMRIQVGDRQTVRKIMKQ</sequence>
<dbReference type="EMBL" id="CP010429">
    <property type="protein sequence ID" value="AKD57844.1"/>
    <property type="molecule type" value="Genomic_DNA"/>
</dbReference>
<feature type="domain" description="Ig-like" evidence="3">
    <location>
        <begin position="126"/>
        <end position="207"/>
    </location>
</feature>
<feature type="chain" id="PRO_5002417041" description="Ig-like domain-containing protein" evidence="1">
    <location>
        <begin position="26"/>
        <end position="1309"/>
    </location>
</feature>
<proteinExistence type="predicted"/>
<evidence type="ECO:0000313" key="4">
    <source>
        <dbReference type="EMBL" id="AKD57844.1"/>
    </source>
</evidence>
<dbReference type="OrthoDB" id="9805017at2"/>
<evidence type="ECO:0000259" key="2">
    <source>
        <dbReference type="Pfam" id="PF18962"/>
    </source>
</evidence>
<dbReference type="STRING" id="1379870.SD10_26025"/>
<reference evidence="4 5" key="1">
    <citation type="journal article" date="2014" name="Curr. Microbiol.">
        <title>Spirosoma radiotolerans sp. nov., a gamma-radiation-resistant bacterium isolated from gamma ray-irradiated soil.</title>
        <authorList>
            <person name="Lee J.J."/>
            <person name="Srinivasan S."/>
            <person name="Lim S."/>
            <person name="Joe M."/>
            <person name="Im S."/>
            <person name="Bae S.I."/>
            <person name="Park K.R."/>
            <person name="Han J.H."/>
            <person name="Park S.H."/>
            <person name="Joo B.M."/>
            <person name="Park S.J."/>
            <person name="Kim M.K."/>
        </authorList>
    </citation>
    <scope>NUCLEOTIDE SEQUENCE [LARGE SCALE GENOMIC DNA]</scope>
    <source>
        <strain evidence="4 5">DG5A</strain>
    </source>
</reference>
<dbReference type="InterPro" id="IPR026444">
    <property type="entry name" value="Secre_tail"/>
</dbReference>
<evidence type="ECO:0000313" key="5">
    <source>
        <dbReference type="Proteomes" id="UP000033054"/>
    </source>
</evidence>
<feature type="domain" description="Secretion system C-terminal sorting" evidence="2">
    <location>
        <begin position="1236"/>
        <end position="1306"/>
    </location>
</feature>
<feature type="signal peptide" evidence="1">
    <location>
        <begin position="1"/>
        <end position="25"/>
    </location>
</feature>
<protein>
    <recommendedName>
        <fullName evidence="6">Ig-like domain-containing protein</fullName>
    </recommendedName>
</protein>
<dbReference type="Proteomes" id="UP000033054">
    <property type="component" value="Chromosome"/>
</dbReference>